<keyword evidence="3" id="KW-1185">Reference proteome</keyword>
<evidence type="ECO:0000313" key="3">
    <source>
        <dbReference type="Proteomes" id="UP000596742"/>
    </source>
</evidence>
<dbReference type="SUPFAM" id="SSF48726">
    <property type="entry name" value="Immunoglobulin"/>
    <property type="match status" value="1"/>
</dbReference>
<evidence type="ECO:0000259" key="1">
    <source>
        <dbReference type="PROSITE" id="PS50835"/>
    </source>
</evidence>
<gene>
    <name evidence="2" type="ORF">MGAL_10B040184</name>
</gene>
<feature type="domain" description="Ig-like" evidence="1">
    <location>
        <begin position="1"/>
        <end position="87"/>
    </location>
</feature>
<comment type="caution">
    <text evidence="2">The sequence shown here is derived from an EMBL/GenBank/DDBJ whole genome shotgun (WGS) entry which is preliminary data.</text>
</comment>
<reference evidence="2" key="1">
    <citation type="submission" date="2018-11" db="EMBL/GenBank/DDBJ databases">
        <authorList>
            <person name="Alioto T."/>
            <person name="Alioto T."/>
        </authorList>
    </citation>
    <scope>NUCLEOTIDE SEQUENCE</scope>
</reference>
<evidence type="ECO:0000313" key="2">
    <source>
        <dbReference type="EMBL" id="VDH96635.1"/>
    </source>
</evidence>
<dbReference type="Proteomes" id="UP000596742">
    <property type="component" value="Unassembled WGS sequence"/>
</dbReference>
<organism evidence="2 3">
    <name type="scientific">Mytilus galloprovincialis</name>
    <name type="common">Mediterranean mussel</name>
    <dbReference type="NCBI Taxonomy" id="29158"/>
    <lineage>
        <taxon>Eukaryota</taxon>
        <taxon>Metazoa</taxon>
        <taxon>Spiralia</taxon>
        <taxon>Lophotrochozoa</taxon>
        <taxon>Mollusca</taxon>
        <taxon>Bivalvia</taxon>
        <taxon>Autobranchia</taxon>
        <taxon>Pteriomorphia</taxon>
        <taxon>Mytilida</taxon>
        <taxon>Mytiloidea</taxon>
        <taxon>Mytilidae</taxon>
        <taxon>Mytilinae</taxon>
        <taxon>Mytilus</taxon>
    </lineage>
</organism>
<sequence>MTEKPQDRNVLAGNKIQLQCLVAHIDGVPFNITWTHQNANKVVTTPPVQPTSESQILDMTITRQHYGYWTCSASNQNGVVNATAVIKPPVLSG</sequence>
<dbReference type="EMBL" id="UYJE01000805">
    <property type="protein sequence ID" value="VDH96635.1"/>
    <property type="molecule type" value="Genomic_DNA"/>
</dbReference>
<dbReference type="AlphaFoldDB" id="A0A8B6BVT9"/>
<dbReference type="PROSITE" id="PS50835">
    <property type="entry name" value="IG_LIKE"/>
    <property type="match status" value="1"/>
</dbReference>
<dbReference type="Gene3D" id="2.60.40.10">
    <property type="entry name" value="Immunoglobulins"/>
    <property type="match status" value="1"/>
</dbReference>
<accession>A0A8B6BVT9</accession>
<dbReference type="InterPro" id="IPR013783">
    <property type="entry name" value="Ig-like_fold"/>
</dbReference>
<proteinExistence type="predicted"/>
<dbReference type="OrthoDB" id="6051431at2759"/>
<dbReference type="Pfam" id="PF13927">
    <property type="entry name" value="Ig_3"/>
    <property type="match status" value="1"/>
</dbReference>
<protein>
    <recommendedName>
        <fullName evidence="1">Ig-like domain-containing protein</fullName>
    </recommendedName>
</protein>
<dbReference type="InterPro" id="IPR036179">
    <property type="entry name" value="Ig-like_dom_sf"/>
</dbReference>
<name>A0A8B6BVT9_MYTGA</name>
<dbReference type="InterPro" id="IPR007110">
    <property type="entry name" value="Ig-like_dom"/>
</dbReference>